<dbReference type="InterPro" id="IPR011043">
    <property type="entry name" value="Gal_Oxase/kelch_b-propeller"/>
</dbReference>
<dbReference type="EMBL" id="BLAL01000006">
    <property type="protein sequence ID" value="GES73365.1"/>
    <property type="molecule type" value="Genomic_DNA"/>
</dbReference>
<name>A0A8H3KSQ0_9GLOM</name>
<evidence type="ECO:0000256" key="1">
    <source>
        <dbReference type="SAM" id="Phobius"/>
    </source>
</evidence>
<sequence length="406" mass="47633">MRFPFRLFLYLFFYKINFKERVLRNFKERSFEKLERSLRYKRLSLEKRNVSKLANPNVPTLRIYYGATLLPNNKIIYIAGFIFMIQHREITTGTIPSNRGKFSAVLGLDGQKIIIFGGFNRFGLGYKQSIESDILSLDINSTDSLADPSTDLSTDLLTDQFMLALLIIFVFTIITIVYLNYLNKKRDSNSDWLEEAISNKYIKYYEYKHFSNIQKVGIGYFAEVFRANYKDSEQYLASKSFFNLDIATIKEINRELRLQREVDFHNSIIRFHGITNSESKNQRGNKFNILVLELKYTDGGSLRNYLNKNFDTLTWKRKCNLAHQLACVVSCLHDENTLHCDLHSGNVLFHQNVIKLVDFGFSKRIGVVTNNHSELHGIIPYIDPKRLTDKIQYKYIIYIRQKERCI</sequence>
<reference evidence="3" key="1">
    <citation type="submission" date="2019-10" db="EMBL/GenBank/DDBJ databases">
        <title>Conservation and host-specific expression of non-tandemly repeated heterogenous ribosome RNA gene in arbuscular mycorrhizal fungi.</title>
        <authorList>
            <person name="Maeda T."/>
            <person name="Kobayashi Y."/>
            <person name="Nakagawa T."/>
            <person name="Ezawa T."/>
            <person name="Yamaguchi K."/>
            <person name="Bino T."/>
            <person name="Nishimoto Y."/>
            <person name="Shigenobu S."/>
            <person name="Kawaguchi M."/>
        </authorList>
    </citation>
    <scope>NUCLEOTIDE SEQUENCE</scope>
    <source>
        <strain evidence="3">HR1</strain>
    </source>
</reference>
<dbReference type="InterPro" id="IPR011009">
    <property type="entry name" value="Kinase-like_dom_sf"/>
</dbReference>
<comment type="caution">
    <text evidence="3">The sequence shown here is derived from an EMBL/GenBank/DDBJ whole genome shotgun (WGS) entry which is preliminary data.</text>
</comment>
<dbReference type="GO" id="GO:0004674">
    <property type="term" value="F:protein serine/threonine kinase activity"/>
    <property type="evidence" value="ECO:0007669"/>
    <property type="project" value="InterPro"/>
</dbReference>
<keyword evidence="1" id="KW-0812">Transmembrane</keyword>
<dbReference type="InterPro" id="IPR045269">
    <property type="entry name" value="Atg1-like"/>
</dbReference>
<keyword evidence="3" id="KW-0418">Kinase</keyword>
<proteinExistence type="predicted"/>
<keyword evidence="1" id="KW-1133">Transmembrane helix</keyword>
<dbReference type="Gene3D" id="1.10.510.10">
    <property type="entry name" value="Transferase(Phosphotransferase) domain 1"/>
    <property type="match status" value="1"/>
</dbReference>
<dbReference type="Pfam" id="PF00069">
    <property type="entry name" value="Pkinase"/>
    <property type="match status" value="1"/>
</dbReference>
<dbReference type="GO" id="GO:0010506">
    <property type="term" value="P:regulation of autophagy"/>
    <property type="evidence" value="ECO:0007669"/>
    <property type="project" value="InterPro"/>
</dbReference>
<dbReference type="Gene3D" id="2.120.10.80">
    <property type="entry name" value="Kelch-type beta propeller"/>
    <property type="match status" value="1"/>
</dbReference>
<dbReference type="InterPro" id="IPR000719">
    <property type="entry name" value="Prot_kinase_dom"/>
</dbReference>
<dbReference type="InterPro" id="IPR015915">
    <property type="entry name" value="Kelch-typ_b-propeller"/>
</dbReference>
<evidence type="ECO:0000259" key="2">
    <source>
        <dbReference type="PROSITE" id="PS50011"/>
    </source>
</evidence>
<dbReference type="Proteomes" id="UP000615446">
    <property type="component" value="Unassembled WGS sequence"/>
</dbReference>
<dbReference type="GO" id="GO:0005524">
    <property type="term" value="F:ATP binding"/>
    <property type="evidence" value="ECO:0007669"/>
    <property type="project" value="InterPro"/>
</dbReference>
<gene>
    <name evidence="3" type="ORF">RCL2_000090600</name>
</gene>
<dbReference type="GO" id="GO:0005737">
    <property type="term" value="C:cytoplasm"/>
    <property type="evidence" value="ECO:0007669"/>
    <property type="project" value="TreeGrafter"/>
</dbReference>
<evidence type="ECO:0000313" key="3">
    <source>
        <dbReference type="EMBL" id="GES73365.1"/>
    </source>
</evidence>
<keyword evidence="1" id="KW-0472">Membrane</keyword>
<keyword evidence="3" id="KW-0808">Transferase</keyword>
<accession>A0A8H3KSQ0</accession>
<protein>
    <submittedName>
        <fullName evidence="3">Kinase-like domain-containing protein</fullName>
    </submittedName>
</protein>
<dbReference type="SUPFAM" id="SSF56112">
    <property type="entry name" value="Protein kinase-like (PK-like)"/>
    <property type="match status" value="1"/>
</dbReference>
<dbReference type="SUPFAM" id="SSF50965">
    <property type="entry name" value="Galactose oxidase, central domain"/>
    <property type="match status" value="1"/>
</dbReference>
<feature type="domain" description="Protein kinase" evidence="2">
    <location>
        <begin position="210"/>
        <end position="406"/>
    </location>
</feature>
<dbReference type="PROSITE" id="PS50011">
    <property type="entry name" value="PROTEIN_KINASE_DOM"/>
    <property type="match status" value="1"/>
</dbReference>
<evidence type="ECO:0000313" key="4">
    <source>
        <dbReference type="Proteomes" id="UP000615446"/>
    </source>
</evidence>
<dbReference type="AlphaFoldDB" id="A0A8H3KSQ0"/>
<dbReference type="PANTHER" id="PTHR24348">
    <property type="entry name" value="SERINE/THREONINE-PROTEIN KINASE UNC-51-RELATED"/>
    <property type="match status" value="1"/>
</dbReference>
<organism evidence="3 4">
    <name type="scientific">Rhizophagus clarus</name>
    <dbReference type="NCBI Taxonomy" id="94130"/>
    <lineage>
        <taxon>Eukaryota</taxon>
        <taxon>Fungi</taxon>
        <taxon>Fungi incertae sedis</taxon>
        <taxon>Mucoromycota</taxon>
        <taxon>Glomeromycotina</taxon>
        <taxon>Glomeromycetes</taxon>
        <taxon>Glomerales</taxon>
        <taxon>Glomeraceae</taxon>
        <taxon>Rhizophagus</taxon>
    </lineage>
</organism>
<feature type="transmembrane region" description="Helical" evidence="1">
    <location>
        <begin position="161"/>
        <end position="181"/>
    </location>
</feature>
<dbReference type="CDD" id="cd00180">
    <property type="entry name" value="PKc"/>
    <property type="match status" value="1"/>
</dbReference>